<name>A0A060RB90_9BACT</name>
<dbReference type="InterPro" id="IPR007485">
    <property type="entry name" value="LPS_assembly_LptE"/>
</dbReference>
<accession>A0A060RB90</accession>
<sequence>MLKKILLAFCLVMATACTIKFTFSGASIDPNMKTISVYYFQNQAITVSALLAPTFNDALNQKIQRETRLQIIPEGGDAIFEGDITDYKSEPVAISGDEYATKNRLTITVKVKYTDNLNPKNSYERTFTNYADYDSQQMLANAEGTLIPEIVEKLVQDIFNAAFSNW</sequence>
<dbReference type="PROSITE" id="PS51257">
    <property type="entry name" value="PROKAR_LIPOPROTEIN"/>
    <property type="match status" value="1"/>
</dbReference>
<dbReference type="STRING" id="1433126.BN938_2765"/>
<dbReference type="Proteomes" id="UP000027616">
    <property type="component" value="Chromosome I"/>
</dbReference>
<evidence type="ECO:0000313" key="2">
    <source>
        <dbReference type="EMBL" id="CDN32832.1"/>
    </source>
</evidence>
<evidence type="ECO:0008006" key="4">
    <source>
        <dbReference type="Google" id="ProtNLM"/>
    </source>
</evidence>
<proteinExistence type="predicted"/>
<keyword evidence="1" id="KW-0732">Signal</keyword>
<dbReference type="HOGENOM" id="CLU_114082_1_0_10"/>
<gene>
    <name evidence="2" type="ORF">BN938_2765</name>
</gene>
<dbReference type="GO" id="GO:0043165">
    <property type="term" value="P:Gram-negative-bacterium-type cell outer membrane assembly"/>
    <property type="evidence" value="ECO:0007669"/>
    <property type="project" value="InterPro"/>
</dbReference>
<feature type="chain" id="PRO_5001585792" description="Lipoprotein" evidence="1">
    <location>
        <begin position="20"/>
        <end position="166"/>
    </location>
</feature>
<dbReference type="eggNOG" id="ENOG5032RR7">
    <property type="taxonomic scope" value="Bacteria"/>
</dbReference>
<dbReference type="PATRIC" id="fig|1433126.3.peg.2736"/>
<evidence type="ECO:0000313" key="3">
    <source>
        <dbReference type="Proteomes" id="UP000027616"/>
    </source>
</evidence>
<feature type="signal peptide" evidence="1">
    <location>
        <begin position="1"/>
        <end position="19"/>
    </location>
</feature>
<dbReference type="KEGG" id="rbc:BN938_2765"/>
<dbReference type="Pfam" id="PF04390">
    <property type="entry name" value="LptE"/>
    <property type="match status" value="1"/>
</dbReference>
<evidence type="ECO:0000256" key="1">
    <source>
        <dbReference type="SAM" id="SignalP"/>
    </source>
</evidence>
<organism evidence="2 3">
    <name type="scientific">Mucinivorans hirudinis</name>
    <dbReference type="NCBI Taxonomy" id="1433126"/>
    <lineage>
        <taxon>Bacteria</taxon>
        <taxon>Pseudomonadati</taxon>
        <taxon>Bacteroidota</taxon>
        <taxon>Bacteroidia</taxon>
        <taxon>Bacteroidales</taxon>
        <taxon>Rikenellaceae</taxon>
        <taxon>Mucinivorans</taxon>
    </lineage>
</organism>
<keyword evidence="3" id="KW-1185">Reference proteome</keyword>
<dbReference type="GO" id="GO:0019867">
    <property type="term" value="C:outer membrane"/>
    <property type="evidence" value="ECO:0007669"/>
    <property type="project" value="InterPro"/>
</dbReference>
<dbReference type="EMBL" id="HG934468">
    <property type="protein sequence ID" value="CDN32832.1"/>
    <property type="molecule type" value="Genomic_DNA"/>
</dbReference>
<protein>
    <recommendedName>
        <fullName evidence="4">Lipoprotein</fullName>
    </recommendedName>
</protein>
<dbReference type="OrthoDB" id="9790776at2"/>
<dbReference type="AlphaFoldDB" id="A0A060RB90"/>
<reference evidence="2 3" key="1">
    <citation type="journal article" date="2015" name="Genome Announc.">
        <title>Complete Genome Sequence of the Novel Leech Symbiont Mucinivorans hirudinis M3T.</title>
        <authorList>
            <person name="Nelson M.C."/>
            <person name="Bomar L."/>
            <person name="Graf J."/>
        </authorList>
    </citation>
    <scope>NUCLEOTIDE SEQUENCE [LARGE SCALE GENOMIC DNA]</scope>
    <source>
        <strain evidence="3">M3</strain>
    </source>
</reference>